<name>A0A392T0A2_9FABA</name>
<comment type="caution">
    <text evidence="1">The sequence shown here is derived from an EMBL/GenBank/DDBJ whole genome shotgun (WGS) entry which is preliminary data.</text>
</comment>
<accession>A0A392T0A2</accession>
<evidence type="ECO:0000313" key="2">
    <source>
        <dbReference type="Proteomes" id="UP000265520"/>
    </source>
</evidence>
<dbReference type="Proteomes" id="UP000265520">
    <property type="component" value="Unassembled WGS sequence"/>
</dbReference>
<protein>
    <submittedName>
        <fullName evidence="1">Uncharacterized protein</fullName>
    </submittedName>
</protein>
<organism evidence="1 2">
    <name type="scientific">Trifolium medium</name>
    <dbReference type="NCBI Taxonomy" id="97028"/>
    <lineage>
        <taxon>Eukaryota</taxon>
        <taxon>Viridiplantae</taxon>
        <taxon>Streptophyta</taxon>
        <taxon>Embryophyta</taxon>
        <taxon>Tracheophyta</taxon>
        <taxon>Spermatophyta</taxon>
        <taxon>Magnoliopsida</taxon>
        <taxon>eudicotyledons</taxon>
        <taxon>Gunneridae</taxon>
        <taxon>Pentapetalae</taxon>
        <taxon>rosids</taxon>
        <taxon>fabids</taxon>
        <taxon>Fabales</taxon>
        <taxon>Fabaceae</taxon>
        <taxon>Papilionoideae</taxon>
        <taxon>50 kb inversion clade</taxon>
        <taxon>NPAAA clade</taxon>
        <taxon>Hologalegina</taxon>
        <taxon>IRL clade</taxon>
        <taxon>Trifolieae</taxon>
        <taxon>Trifolium</taxon>
    </lineage>
</organism>
<feature type="non-terminal residue" evidence="1">
    <location>
        <position position="39"/>
    </location>
</feature>
<dbReference type="EMBL" id="LXQA010475672">
    <property type="protein sequence ID" value="MCI54202.1"/>
    <property type="molecule type" value="Genomic_DNA"/>
</dbReference>
<dbReference type="AlphaFoldDB" id="A0A392T0A2"/>
<keyword evidence="2" id="KW-1185">Reference proteome</keyword>
<proteinExistence type="predicted"/>
<evidence type="ECO:0000313" key="1">
    <source>
        <dbReference type="EMBL" id="MCI54202.1"/>
    </source>
</evidence>
<reference evidence="1 2" key="1">
    <citation type="journal article" date="2018" name="Front. Plant Sci.">
        <title>Red Clover (Trifolium pratense) and Zigzag Clover (T. medium) - A Picture of Genomic Similarities and Differences.</title>
        <authorList>
            <person name="Dluhosova J."/>
            <person name="Istvanek J."/>
            <person name="Nedelnik J."/>
            <person name="Repkova J."/>
        </authorList>
    </citation>
    <scope>NUCLEOTIDE SEQUENCE [LARGE SCALE GENOMIC DNA]</scope>
    <source>
        <strain evidence="2">cv. 10/8</strain>
        <tissue evidence="1">Leaf</tissue>
    </source>
</reference>
<sequence length="39" mass="4468">MAERLVVARREIPKCNCDAVIFASVAEAVHSFHWSYVMM</sequence>